<accession>Q7S2Q6</accession>
<dbReference type="InParanoid" id="Q7S2Q6"/>
<dbReference type="VEuPathDB" id="FungiDB:NCU09720"/>
<dbReference type="KEGG" id="ncr:NCU09720"/>
<evidence type="ECO:0000313" key="2">
    <source>
        <dbReference type="Proteomes" id="UP000001805"/>
    </source>
</evidence>
<dbReference type="PaxDb" id="5141-EFNCRP00000009512"/>
<protein>
    <submittedName>
        <fullName evidence="1">Uncharacterized protein</fullName>
    </submittedName>
</protein>
<organism evidence="1 2">
    <name type="scientific">Neurospora crassa (strain ATCC 24698 / 74-OR23-1A / CBS 708.71 / DSM 1257 / FGSC 987)</name>
    <dbReference type="NCBI Taxonomy" id="367110"/>
    <lineage>
        <taxon>Eukaryota</taxon>
        <taxon>Fungi</taxon>
        <taxon>Dikarya</taxon>
        <taxon>Ascomycota</taxon>
        <taxon>Pezizomycotina</taxon>
        <taxon>Sordariomycetes</taxon>
        <taxon>Sordariomycetidae</taxon>
        <taxon>Sordariales</taxon>
        <taxon>Sordariaceae</taxon>
        <taxon>Neurospora</taxon>
    </lineage>
</organism>
<dbReference type="Proteomes" id="UP000001805">
    <property type="component" value="Chromosome 7, Linkage Group VII"/>
</dbReference>
<evidence type="ECO:0000313" key="1">
    <source>
        <dbReference type="EMBL" id="EAA29723.1"/>
    </source>
</evidence>
<dbReference type="HOGENOM" id="CLU_1571089_0_0_1"/>
<dbReference type="GeneID" id="3875097"/>
<keyword evidence="2" id="KW-1185">Reference proteome</keyword>
<name>Q7S2Q6_NEUCR</name>
<gene>
    <name evidence="1" type="ORF">NCU09720</name>
</gene>
<dbReference type="RefSeq" id="XP_958959.1">
    <property type="nucleotide sequence ID" value="XM_953866.1"/>
</dbReference>
<proteinExistence type="predicted"/>
<sequence length="170" mass="18686">MTTCRYPQPAKFIVLAEGGADGVIHDSYERDLLTSGRSRPTETRMRSELKLLWEEQDPVAETGVSDSKAMRDGIRAQVKPIRAGLETTGRLGVTLSNKSRGKEVTSIQAGAKAGEALQGPSLRFLARAHEIHASSRPRSVGGVKVRETKCIYGRTRRVQPLRTMESVKKV</sequence>
<dbReference type="AlphaFoldDB" id="Q7S2Q6"/>
<reference evidence="1 2" key="1">
    <citation type="journal article" date="2003" name="Nature">
        <title>The genome sequence of the filamentous fungus Neurospora crassa.</title>
        <authorList>
            <person name="Galagan J.E."/>
            <person name="Calvo S.E."/>
            <person name="Borkovich K.A."/>
            <person name="Selker E.U."/>
            <person name="Read N.D."/>
            <person name="Jaffe D."/>
            <person name="FitzHugh W."/>
            <person name="Ma L.J."/>
            <person name="Smirnov S."/>
            <person name="Purcell S."/>
            <person name="Rehman B."/>
            <person name="Elkins T."/>
            <person name="Engels R."/>
            <person name="Wang S."/>
            <person name="Nielsen C.B."/>
            <person name="Butler J."/>
            <person name="Endrizzi M."/>
            <person name="Qui D."/>
            <person name="Ianakiev P."/>
            <person name="Bell-Pedersen D."/>
            <person name="Nelson M.A."/>
            <person name="Werner-Washburne M."/>
            <person name="Selitrennikoff C.P."/>
            <person name="Kinsey J.A."/>
            <person name="Braun E.L."/>
            <person name="Zelter A."/>
            <person name="Schulte U."/>
            <person name="Kothe G.O."/>
            <person name="Jedd G."/>
            <person name="Mewes W."/>
            <person name="Staben C."/>
            <person name="Marcotte E."/>
            <person name="Greenberg D."/>
            <person name="Roy A."/>
            <person name="Foley K."/>
            <person name="Naylor J."/>
            <person name="Stange-Thomann N."/>
            <person name="Barrett R."/>
            <person name="Gnerre S."/>
            <person name="Kamal M."/>
            <person name="Kamvysselis M."/>
            <person name="Mauceli E."/>
            <person name="Bielke C."/>
            <person name="Rudd S."/>
            <person name="Frishman D."/>
            <person name="Krystofova S."/>
            <person name="Rasmussen C."/>
            <person name="Metzenberg R.L."/>
            <person name="Perkins D.D."/>
            <person name="Kroken S."/>
            <person name="Cogoni C."/>
            <person name="Macino G."/>
            <person name="Catcheside D."/>
            <person name="Li W."/>
            <person name="Pratt R.J."/>
            <person name="Osmani S.A."/>
            <person name="DeSouza C.P."/>
            <person name="Glass L."/>
            <person name="Orbach M.J."/>
            <person name="Berglund J.A."/>
            <person name="Voelker R."/>
            <person name="Yarden O."/>
            <person name="Plamann M."/>
            <person name="Seiler S."/>
            <person name="Dunlap J."/>
            <person name="Radford A."/>
            <person name="Aramayo R."/>
            <person name="Natvig D.O."/>
            <person name="Alex L.A."/>
            <person name="Mannhaupt G."/>
            <person name="Ebbole D.J."/>
            <person name="Freitag M."/>
            <person name="Paulsen I."/>
            <person name="Sachs M.S."/>
            <person name="Lander E.S."/>
            <person name="Nusbaum C."/>
            <person name="Birren B."/>
        </authorList>
    </citation>
    <scope>NUCLEOTIDE SEQUENCE [LARGE SCALE GENOMIC DNA]</scope>
    <source>
        <strain evidence="2">ATCC 24698 / 74-OR23-1A / CBS 708.71 / DSM 1257 / FGSC 987</strain>
    </source>
</reference>
<dbReference type="EMBL" id="CM002242">
    <property type="protein sequence ID" value="EAA29723.1"/>
    <property type="molecule type" value="Genomic_DNA"/>
</dbReference>